<evidence type="ECO:0000313" key="1">
    <source>
        <dbReference type="Proteomes" id="UP000095283"/>
    </source>
</evidence>
<dbReference type="Proteomes" id="UP000095283">
    <property type="component" value="Unplaced"/>
</dbReference>
<sequence>MPIMLVSVYLYTINIIIIRQLPDIKVVSVLPAFLMKHNEKDGILARWIMGSQGYDTLVEHLKESSNMVADCHTRG</sequence>
<reference evidence="2" key="1">
    <citation type="submission" date="2016-11" db="UniProtKB">
        <authorList>
            <consortium name="WormBaseParasite"/>
        </authorList>
    </citation>
    <scope>IDENTIFICATION</scope>
</reference>
<keyword evidence="1" id="KW-1185">Reference proteome</keyword>
<dbReference type="AlphaFoldDB" id="A0A1I7X259"/>
<dbReference type="WBParaSite" id="Hba_11666">
    <property type="protein sequence ID" value="Hba_11666"/>
    <property type="gene ID" value="Hba_11666"/>
</dbReference>
<organism evidence="1 2">
    <name type="scientific">Heterorhabditis bacteriophora</name>
    <name type="common">Entomopathogenic nematode worm</name>
    <dbReference type="NCBI Taxonomy" id="37862"/>
    <lineage>
        <taxon>Eukaryota</taxon>
        <taxon>Metazoa</taxon>
        <taxon>Ecdysozoa</taxon>
        <taxon>Nematoda</taxon>
        <taxon>Chromadorea</taxon>
        <taxon>Rhabditida</taxon>
        <taxon>Rhabditina</taxon>
        <taxon>Rhabditomorpha</taxon>
        <taxon>Strongyloidea</taxon>
        <taxon>Heterorhabditidae</taxon>
        <taxon>Heterorhabditis</taxon>
    </lineage>
</organism>
<proteinExistence type="predicted"/>
<name>A0A1I7X259_HETBA</name>
<evidence type="ECO:0000313" key="2">
    <source>
        <dbReference type="WBParaSite" id="Hba_11666"/>
    </source>
</evidence>
<accession>A0A1I7X259</accession>
<protein>
    <submittedName>
        <fullName evidence="2">Glucuronosyltransferase</fullName>
    </submittedName>
</protein>